<proteinExistence type="predicted"/>
<dbReference type="AlphaFoldDB" id="A0A225WT52"/>
<comment type="caution">
    <text evidence="2">The sequence shown here is derived from an EMBL/GenBank/DDBJ whole genome shotgun (WGS) entry which is preliminary data.</text>
</comment>
<sequence>MCDFSSSNSLPQPPQVDRLYDILAALNVLALLVEEVCQPFVGAVVTAARKFLLHQKTLRAIVETEALADLIRTLVVLGSVEGCDSIQSKFNAAHESYVQVQNVVYEQQLSRLERSSMCAQYPALDNSSHRVSRDRQGVGGKQTPEQVLNALPSQNGKSCA</sequence>
<dbReference type="Proteomes" id="UP000198211">
    <property type="component" value="Unassembled WGS sequence"/>
</dbReference>
<reference evidence="3" key="1">
    <citation type="submission" date="2017-03" db="EMBL/GenBank/DDBJ databases">
        <title>Phytopthora megakarya and P. palmivora, two closely related causual agents of cacao black pod achieved similar genome size and gene model numbers by different mechanisms.</title>
        <authorList>
            <person name="Ali S."/>
            <person name="Shao J."/>
            <person name="Larry D.J."/>
            <person name="Kronmiller B."/>
            <person name="Shen D."/>
            <person name="Strem M.D."/>
            <person name="Melnick R.L."/>
            <person name="Guiltinan M.J."/>
            <person name="Tyler B.M."/>
            <person name="Meinhardt L.W."/>
            <person name="Bailey B.A."/>
        </authorList>
    </citation>
    <scope>NUCLEOTIDE SEQUENCE [LARGE SCALE GENOMIC DNA]</scope>
    <source>
        <strain evidence="3">zdho120</strain>
    </source>
</reference>
<evidence type="ECO:0000313" key="2">
    <source>
        <dbReference type="EMBL" id="OWZ20802.1"/>
    </source>
</evidence>
<organism evidence="2 3">
    <name type="scientific">Phytophthora megakarya</name>
    <dbReference type="NCBI Taxonomy" id="4795"/>
    <lineage>
        <taxon>Eukaryota</taxon>
        <taxon>Sar</taxon>
        <taxon>Stramenopiles</taxon>
        <taxon>Oomycota</taxon>
        <taxon>Peronosporomycetes</taxon>
        <taxon>Peronosporales</taxon>
        <taxon>Peronosporaceae</taxon>
        <taxon>Phytophthora</taxon>
    </lineage>
</organism>
<feature type="compositionally biased region" description="Polar residues" evidence="1">
    <location>
        <begin position="143"/>
        <end position="160"/>
    </location>
</feature>
<evidence type="ECO:0000313" key="3">
    <source>
        <dbReference type="Proteomes" id="UP000198211"/>
    </source>
</evidence>
<accession>A0A225WT52</accession>
<gene>
    <name evidence="2" type="ORF">PHMEG_0004739</name>
</gene>
<name>A0A225WT52_9STRA</name>
<protein>
    <submittedName>
        <fullName evidence="2">Uncharacterized protein</fullName>
    </submittedName>
</protein>
<feature type="compositionally biased region" description="Basic and acidic residues" evidence="1">
    <location>
        <begin position="127"/>
        <end position="136"/>
    </location>
</feature>
<evidence type="ECO:0000256" key="1">
    <source>
        <dbReference type="SAM" id="MobiDB-lite"/>
    </source>
</evidence>
<feature type="region of interest" description="Disordered" evidence="1">
    <location>
        <begin position="125"/>
        <end position="160"/>
    </location>
</feature>
<dbReference type="EMBL" id="NBNE01000288">
    <property type="protein sequence ID" value="OWZ20802.1"/>
    <property type="molecule type" value="Genomic_DNA"/>
</dbReference>
<keyword evidence="3" id="KW-1185">Reference proteome</keyword>
<dbReference type="OrthoDB" id="145400at2759"/>